<evidence type="ECO:0000313" key="2">
    <source>
        <dbReference type="Proteomes" id="UP000772434"/>
    </source>
</evidence>
<name>A0A9P5QB50_9AGAR</name>
<comment type="caution">
    <text evidence="1">The sequence shown here is derived from an EMBL/GenBank/DDBJ whole genome shotgun (WGS) entry which is preliminary data.</text>
</comment>
<proteinExistence type="predicted"/>
<dbReference type="EMBL" id="JADNRY010000001">
    <property type="protein sequence ID" value="KAF9078500.1"/>
    <property type="molecule type" value="Genomic_DNA"/>
</dbReference>
<dbReference type="Proteomes" id="UP000772434">
    <property type="component" value="Unassembled WGS sequence"/>
</dbReference>
<organism evidence="1 2">
    <name type="scientific">Rhodocollybia butyracea</name>
    <dbReference type="NCBI Taxonomy" id="206335"/>
    <lineage>
        <taxon>Eukaryota</taxon>
        <taxon>Fungi</taxon>
        <taxon>Dikarya</taxon>
        <taxon>Basidiomycota</taxon>
        <taxon>Agaricomycotina</taxon>
        <taxon>Agaricomycetes</taxon>
        <taxon>Agaricomycetidae</taxon>
        <taxon>Agaricales</taxon>
        <taxon>Marasmiineae</taxon>
        <taxon>Omphalotaceae</taxon>
        <taxon>Rhodocollybia</taxon>
    </lineage>
</organism>
<reference evidence="1" key="1">
    <citation type="submission" date="2020-11" db="EMBL/GenBank/DDBJ databases">
        <authorList>
            <consortium name="DOE Joint Genome Institute"/>
            <person name="Ahrendt S."/>
            <person name="Riley R."/>
            <person name="Andreopoulos W."/>
            <person name="Labutti K."/>
            <person name="Pangilinan J."/>
            <person name="Ruiz-Duenas F.J."/>
            <person name="Barrasa J.M."/>
            <person name="Sanchez-Garcia M."/>
            <person name="Camarero S."/>
            <person name="Miyauchi S."/>
            <person name="Serrano A."/>
            <person name="Linde D."/>
            <person name="Babiker R."/>
            <person name="Drula E."/>
            <person name="Ayuso-Fernandez I."/>
            <person name="Pacheco R."/>
            <person name="Padilla G."/>
            <person name="Ferreira P."/>
            <person name="Barriuso J."/>
            <person name="Kellner H."/>
            <person name="Castanera R."/>
            <person name="Alfaro M."/>
            <person name="Ramirez L."/>
            <person name="Pisabarro A.G."/>
            <person name="Kuo A."/>
            <person name="Tritt A."/>
            <person name="Lipzen A."/>
            <person name="He G."/>
            <person name="Yan M."/>
            <person name="Ng V."/>
            <person name="Cullen D."/>
            <person name="Martin F."/>
            <person name="Rosso M.-N."/>
            <person name="Henrissat B."/>
            <person name="Hibbett D."/>
            <person name="Martinez A.T."/>
            <person name="Grigoriev I.V."/>
        </authorList>
    </citation>
    <scope>NUCLEOTIDE SEQUENCE</scope>
    <source>
        <strain evidence="1">AH 40177</strain>
    </source>
</reference>
<gene>
    <name evidence="1" type="ORF">BDP27DRAFT_1309679</name>
</gene>
<protein>
    <submittedName>
        <fullName evidence="1">Uncharacterized protein</fullName>
    </submittedName>
</protein>
<accession>A0A9P5QB50</accession>
<dbReference type="AlphaFoldDB" id="A0A9P5QB50"/>
<keyword evidence="2" id="KW-1185">Reference proteome</keyword>
<evidence type="ECO:0000313" key="1">
    <source>
        <dbReference type="EMBL" id="KAF9078500.1"/>
    </source>
</evidence>
<sequence length="151" mass="17347">MCGTGTPPSRRWIACTRVYLGISDTPAWVVAQANQYAKTMGRCLLCLSSVYLFFSRFSRFSFFLTHIRSFGKCNIMNCFFECDSSLWLVPLVWPSHPGVSSLRVNPRLTKKRNAARKVERKDVTCMGQTGNVLRQKSRCLTLLKRSRKRLK</sequence>